<sequence length="70" mass="7457">MCAPAATIRGWAISPSSYTTKPADDVSKASALYTLKKIKTQLATAVSTNGETKANRANLLFLIQNALETK</sequence>
<dbReference type="EMBL" id="LWBP01000191">
    <property type="protein sequence ID" value="OQP57538.1"/>
    <property type="molecule type" value="Genomic_DNA"/>
</dbReference>
<gene>
    <name evidence="1" type="ORF">A4R26_23720</name>
</gene>
<reference evidence="2" key="1">
    <citation type="submission" date="2016-04" db="EMBL/GenBank/DDBJ databases">
        <authorList>
            <person name="Chen L."/>
            <person name="Zhuang W."/>
            <person name="Wang G."/>
        </authorList>
    </citation>
    <scope>NUCLEOTIDE SEQUENCE [LARGE SCALE GENOMIC DNA]</scope>
    <source>
        <strain evidence="2">208</strain>
    </source>
</reference>
<comment type="caution">
    <text evidence="1">The sequence shown here is derived from an EMBL/GenBank/DDBJ whole genome shotgun (WGS) entry which is preliminary data.</text>
</comment>
<accession>A0A1V9FGQ0</accession>
<evidence type="ECO:0000313" key="1">
    <source>
        <dbReference type="EMBL" id="OQP57538.1"/>
    </source>
</evidence>
<dbReference type="Proteomes" id="UP000192276">
    <property type="component" value="Unassembled WGS sequence"/>
</dbReference>
<evidence type="ECO:0000313" key="2">
    <source>
        <dbReference type="Proteomes" id="UP000192276"/>
    </source>
</evidence>
<organism evidence="1 2">
    <name type="scientific">Niastella populi</name>
    <dbReference type="NCBI Taxonomy" id="550983"/>
    <lineage>
        <taxon>Bacteria</taxon>
        <taxon>Pseudomonadati</taxon>
        <taxon>Bacteroidota</taxon>
        <taxon>Chitinophagia</taxon>
        <taxon>Chitinophagales</taxon>
        <taxon>Chitinophagaceae</taxon>
        <taxon>Niastella</taxon>
    </lineage>
</organism>
<dbReference type="AlphaFoldDB" id="A0A1V9FGQ0"/>
<protein>
    <submittedName>
        <fullName evidence="1">Uncharacterized protein</fullName>
    </submittedName>
</protein>
<name>A0A1V9FGQ0_9BACT</name>
<keyword evidence="2" id="KW-1185">Reference proteome</keyword>
<proteinExistence type="predicted"/>